<keyword evidence="2" id="KW-1185">Reference proteome</keyword>
<proteinExistence type="predicted"/>
<organism evidence="1 2">
    <name type="scientific">Antrihabitans stalactiti</name>
    <dbReference type="NCBI Taxonomy" id="2584121"/>
    <lineage>
        <taxon>Bacteria</taxon>
        <taxon>Bacillati</taxon>
        <taxon>Actinomycetota</taxon>
        <taxon>Actinomycetes</taxon>
        <taxon>Mycobacteriales</taxon>
        <taxon>Nocardiaceae</taxon>
        <taxon>Antrihabitans</taxon>
    </lineage>
</organism>
<evidence type="ECO:0000313" key="2">
    <source>
        <dbReference type="Proteomes" id="UP000535543"/>
    </source>
</evidence>
<dbReference type="Proteomes" id="UP000535543">
    <property type="component" value="Unassembled WGS sequence"/>
</dbReference>
<reference evidence="1 2" key="2">
    <citation type="submission" date="2020-06" db="EMBL/GenBank/DDBJ databases">
        <title>Antribacter stalactiti gen. nov., sp. nov., a new member of the family Nacardiaceae isolated from a cave.</title>
        <authorList>
            <person name="Kim I.S."/>
        </authorList>
    </citation>
    <scope>NUCLEOTIDE SEQUENCE [LARGE SCALE GENOMIC DNA]</scope>
    <source>
        <strain evidence="1 2">YC2-7</strain>
    </source>
</reference>
<dbReference type="RefSeq" id="WP_169591083.1">
    <property type="nucleotide sequence ID" value="NZ_VCQU01000008.1"/>
</dbReference>
<reference evidence="1 2" key="1">
    <citation type="submission" date="2019-05" db="EMBL/GenBank/DDBJ databases">
        <authorList>
            <person name="Lee S.D."/>
        </authorList>
    </citation>
    <scope>NUCLEOTIDE SEQUENCE [LARGE SCALE GENOMIC DNA]</scope>
    <source>
        <strain evidence="1 2">YC2-7</strain>
    </source>
</reference>
<evidence type="ECO:0000313" key="1">
    <source>
        <dbReference type="EMBL" id="NMN97843.1"/>
    </source>
</evidence>
<name>A0A848KFT0_9NOCA</name>
<dbReference type="EMBL" id="VCQU01000008">
    <property type="protein sequence ID" value="NMN97843.1"/>
    <property type="molecule type" value="Genomic_DNA"/>
</dbReference>
<protein>
    <submittedName>
        <fullName evidence="1">Uncharacterized protein</fullName>
    </submittedName>
</protein>
<comment type="caution">
    <text evidence="1">The sequence shown here is derived from an EMBL/GenBank/DDBJ whole genome shotgun (WGS) entry which is preliminary data.</text>
</comment>
<accession>A0A848KFT0</accession>
<gene>
    <name evidence="1" type="ORF">FGL95_22655</name>
</gene>
<dbReference type="AlphaFoldDB" id="A0A848KFT0"/>
<sequence>MSEKPDARAAVEAIAEATPEPIREHWVDVNGVRYPPKQAYQLVSGLPRSAFTSHRAIRELRKLGFSTTTY</sequence>